<feature type="domain" description="Transposase InsH N-terminal" evidence="1">
    <location>
        <begin position="31"/>
        <end position="119"/>
    </location>
</feature>
<accession>B0VGX1</accession>
<organism evidence="3 5">
    <name type="scientific">Cloacimonas acidaminovorans (strain Evry)</name>
    <dbReference type="NCBI Taxonomy" id="459349"/>
    <lineage>
        <taxon>Bacteria</taxon>
        <taxon>Pseudomonadati</taxon>
        <taxon>Candidatus Cloacimonadota</taxon>
        <taxon>Candidatus Cloacimonadia</taxon>
        <taxon>Candidatus Cloacimonadales</taxon>
        <taxon>Candidatus Cloacimonadaceae</taxon>
        <taxon>Candidatus Cloacimonas</taxon>
    </lineage>
</organism>
<dbReference type="KEGG" id="caci:CLOAM0696"/>
<dbReference type="AlphaFoldDB" id="B0VGX1"/>
<evidence type="ECO:0000259" key="2">
    <source>
        <dbReference type="Pfam" id="PF13751"/>
    </source>
</evidence>
<dbReference type="Pfam" id="PF13751">
    <property type="entry name" value="DDE_Tnp_1_6"/>
    <property type="match status" value="1"/>
</dbReference>
<name>B0VGX1_CLOAI</name>
<dbReference type="PANTHER" id="PTHR33408">
    <property type="entry name" value="TRANSPOSASE"/>
    <property type="match status" value="1"/>
</dbReference>
<sequence length="548" mass="63143">MLLEYGLINIRSSEMSYREYNQEQTDIFGLDINARIPEHHLVRFVNDLIENMDLTKLHAQYSPEGSPAYNPKMMLKIIVYAYMNGIYTCRKIAKAVRENINFIWLTGDQQPDFRTINTFAWTRCKDVLAEVFCKVVLMAEEKGYLELDSCFIDGTTLRANAGKNSYIWKKSALRYQEQVKTRVDNLFCRIKKLNEEEQLQYGDQDLREVGTQLEFLNELNVEEAEPEEIAQAVEKAQSELQKAVDTLKTHLPSNAPAIKNINHLLSELNKIQKLDVPKLEKYDQQIEIIGKDRNSASKTDNDATFIRMKDSLLAPGYVSSISTSNQFVTAVHLYNVPREAVEYTTLMDIHYTSLGTYPKQVIGDAAYGISVNLDYTHKKKIVSYLKPPDYKRDYWDSLLPGFVYEETKDQWVCPNGKTLTLDNEEVVRANGPERTVKSYRCEDCQDCPFVQKCIPYKNKSGKNLVYDPYLSPLRQETVHNLQSKEGKKLMKKRCIEPEAVFASIKWNSKFSRFTVRSLSKCKNQLLLVLLGHNIQKFYNASMATMTGT</sequence>
<keyword evidence="5" id="KW-1185">Reference proteome</keyword>
<evidence type="ECO:0000259" key="1">
    <source>
        <dbReference type="Pfam" id="PF05598"/>
    </source>
</evidence>
<gene>
    <name evidence="3" type="ordered locus">CLOAM0696</name>
    <name evidence="4" type="ordered locus">CLOAM0814</name>
</gene>
<dbReference type="Pfam" id="PF05598">
    <property type="entry name" value="DUF772"/>
    <property type="match status" value="1"/>
</dbReference>
<dbReference type="InterPro" id="IPR047629">
    <property type="entry name" value="IS1182_transpos"/>
</dbReference>
<evidence type="ECO:0000313" key="5">
    <source>
        <dbReference type="Proteomes" id="UP000002019"/>
    </source>
</evidence>
<reference evidence="3" key="1">
    <citation type="submission" date="2007-07" db="EMBL/GenBank/DDBJ databases">
        <authorList>
            <person name="Genoscope"/>
        </authorList>
    </citation>
    <scope>NUCLEOTIDE SEQUENCE</scope>
</reference>
<reference evidence="3 5" key="2">
    <citation type="journal article" date="2008" name="J. Bacteriol.">
        <title>'Candidatus Cloacamonas acidaminovorans': genome sequence reconstruction provides a first glimpse of a new bacterial division.</title>
        <authorList>
            <person name="Pelletier E."/>
            <person name="Kreimeyer A."/>
            <person name="Bocs S."/>
            <person name="Rouy Z."/>
            <person name="Gyapay G."/>
            <person name="Chouari R."/>
            <person name="Riviere D."/>
            <person name="Ganesan A."/>
            <person name="Daegelen P."/>
            <person name="Sghir A."/>
            <person name="Cohen G.N."/>
            <person name="Medigue C."/>
            <person name="Weissenbach J."/>
            <person name="Le Paslier D."/>
        </authorList>
    </citation>
    <scope>NUCLEOTIDE SEQUENCE [LARGE SCALE GENOMIC DNA]</scope>
    <source>
        <strain evidence="5">Evry</strain>
    </source>
</reference>
<protein>
    <submittedName>
        <fullName evidence="3">Transposase</fullName>
    </submittedName>
</protein>
<dbReference type="HOGENOM" id="CLU_021293_0_1_0"/>
<dbReference type="NCBIfam" id="NF033551">
    <property type="entry name" value="transpos_IS1182"/>
    <property type="match status" value="1"/>
</dbReference>
<dbReference type="PANTHER" id="PTHR33408:SF2">
    <property type="entry name" value="TRANSPOSASE DDE DOMAIN-CONTAINING PROTEIN"/>
    <property type="match status" value="1"/>
</dbReference>
<proteinExistence type="predicted"/>
<dbReference type="Proteomes" id="UP000002019">
    <property type="component" value="Chromosome"/>
</dbReference>
<dbReference type="EMBL" id="CU466930">
    <property type="protein sequence ID" value="CAO80580.1"/>
    <property type="molecule type" value="Genomic_DNA"/>
</dbReference>
<dbReference type="InterPro" id="IPR008490">
    <property type="entry name" value="Transposase_InsH_N"/>
</dbReference>
<dbReference type="EMBL" id="CU466930">
    <property type="protein sequence ID" value="CAO80696.1"/>
    <property type="molecule type" value="Genomic_DNA"/>
</dbReference>
<evidence type="ECO:0000313" key="3">
    <source>
        <dbReference type="EMBL" id="CAO80580.1"/>
    </source>
</evidence>
<feature type="domain" description="Transposase DDE" evidence="2">
    <location>
        <begin position="412"/>
        <end position="537"/>
    </location>
</feature>
<dbReference type="eggNOG" id="COG3666">
    <property type="taxonomic scope" value="Bacteria"/>
</dbReference>
<dbReference type="KEGG" id="caci:CLOAM0814"/>
<dbReference type="InterPro" id="IPR025668">
    <property type="entry name" value="Tnp_DDE_dom"/>
</dbReference>
<evidence type="ECO:0000313" key="4">
    <source>
        <dbReference type="EMBL" id="CAO80696.1"/>
    </source>
</evidence>